<dbReference type="Proteomes" id="UP001221757">
    <property type="component" value="Unassembled WGS sequence"/>
</dbReference>
<dbReference type="AlphaFoldDB" id="A0AAD7MCP9"/>
<name>A0AAD7MCP9_MYCRO</name>
<keyword evidence="2" id="KW-1185">Reference proteome</keyword>
<dbReference type="EMBL" id="JARKIE010000001">
    <property type="protein sequence ID" value="KAJ7710867.1"/>
    <property type="molecule type" value="Genomic_DNA"/>
</dbReference>
<proteinExistence type="predicted"/>
<reference evidence="1" key="1">
    <citation type="submission" date="2023-03" db="EMBL/GenBank/DDBJ databases">
        <title>Massive genome expansion in bonnet fungi (Mycena s.s.) driven by repeated elements and novel gene families across ecological guilds.</title>
        <authorList>
            <consortium name="Lawrence Berkeley National Laboratory"/>
            <person name="Harder C.B."/>
            <person name="Miyauchi S."/>
            <person name="Viragh M."/>
            <person name="Kuo A."/>
            <person name="Thoen E."/>
            <person name="Andreopoulos B."/>
            <person name="Lu D."/>
            <person name="Skrede I."/>
            <person name="Drula E."/>
            <person name="Henrissat B."/>
            <person name="Morin E."/>
            <person name="Kohler A."/>
            <person name="Barry K."/>
            <person name="LaButti K."/>
            <person name="Morin E."/>
            <person name="Salamov A."/>
            <person name="Lipzen A."/>
            <person name="Mereny Z."/>
            <person name="Hegedus B."/>
            <person name="Baldrian P."/>
            <person name="Stursova M."/>
            <person name="Weitz H."/>
            <person name="Taylor A."/>
            <person name="Grigoriev I.V."/>
            <person name="Nagy L.G."/>
            <person name="Martin F."/>
            <person name="Kauserud H."/>
        </authorList>
    </citation>
    <scope>NUCLEOTIDE SEQUENCE</scope>
    <source>
        <strain evidence="1">CBHHK067</strain>
    </source>
</reference>
<comment type="caution">
    <text evidence="1">The sequence shown here is derived from an EMBL/GenBank/DDBJ whole genome shotgun (WGS) entry which is preliminary data.</text>
</comment>
<evidence type="ECO:0000313" key="1">
    <source>
        <dbReference type="EMBL" id="KAJ7710867.1"/>
    </source>
</evidence>
<protein>
    <submittedName>
        <fullName evidence="1">Uncharacterized protein</fullName>
    </submittedName>
</protein>
<organism evidence="1 2">
    <name type="scientific">Mycena rosella</name>
    <name type="common">Pink bonnet</name>
    <name type="synonym">Agaricus rosellus</name>
    <dbReference type="NCBI Taxonomy" id="1033263"/>
    <lineage>
        <taxon>Eukaryota</taxon>
        <taxon>Fungi</taxon>
        <taxon>Dikarya</taxon>
        <taxon>Basidiomycota</taxon>
        <taxon>Agaricomycotina</taxon>
        <taxon>Agaricomycetes</taxon>
        <taxon>Agaricomycetidae</taxon>
        <taxon>Agaricales</taxon>
        <taxon>Marasmiineae</taxon>
        <taxon>Mycenaceae</taxon>
        <taxon>Mycena</taxon>
    </lineage>
</organism>
<sequence length="133" mass="14831">MGRCGEDRNFLRFATTSKILVGSSISIQSTDPPQGLEKAEKLLKDYLLGFSELYGLTEWLNKILKNMNRNNWTGGLLEVSMMREFHRTAQLDGVNKEALGTIEDAAAHERESSRVLAGSIAARAERIQDDGMQ</sequence>
<accession>A0AAD7MCP9</accession>
<gene>
    <name evidence="1" type="ORF">B0H17DRAFT_1027794</name>
</gene>
<evidence type="ECO:0000313" key="2">
    <source>
        <dbReference type="Proteomes" id="UP001221757"/>
    </source>
</evidence>